<dbReference type="SMART" id="SM00922">
    <property type="entry name" value="MR_MLE"/>
    <property type="match status" value="1"/>
</dbReference>
<keyword evidence="3 6" id="KW-0460">Magnesium</keyword>
<dbReference type="CDD" id="cd03319">
    <property type="entry name" value="L-Ala-DL-Glu_epimerase"/>
    <property type="match status" value="1"/>
</dbReference>
<feature type="binding site" evidence="6">
    <location>
        <position position="188"/>
    </location>
    <ligand>
        <name>Mg(2+)</name>
        <dbReference type="ChEBI" id="CHEBI:18420"/>
    </ligand>
</feature>
<dbReference type="Gene3D" id="3.30.390.10">
    <property type="entry name" value="Enolase-like, N-terminal domain"/>
    <property type="match status" value="1"/>
</dbReference>
<dbReference type="SFLD" id="SFLDG00180">
    <property type="entry name" value="muconate_cycloisomerase"/>
    <property type="match status" value="1"/>
</dbReference>
<evidence type="ECO:0000313" key="9">
    <source>
        <dbReference type="EMBL" id="AWV06088.1"/>
    </source>
</evidence>
<dbReference type="InterPro" id="IPR034603">
    <property type="entry name" value="Dipeptide_epimerase"/>
</dbReference>
<keyword evidence="10" id="KW-1185">Reference proteome</keyword>
<dbReference type="RefSeq" id="WP_223250239.1">
    <property type="nucleotide sequence ID" value="NZ_CP029843.1"/>
</dbReference>
<gene>
    <name evidence="9" type="ORF">C9I47_0363</name>
</gene>
<evidence type="ECO:0000259" key="8">
    <source>
        <dbReference type="SMART" id="SM00922"/>
    </source>
</evidence>
<sequence>MSAAVMPRAGTARLSLHMAIEPLPLKTPFRISGHAFTAMPALDVVLDDGGHRGRGEAAGVYYLGDTPQAMWRTLEHHREALESGLDRDALQALLPAGGARNAVDCALWELQALRAGTSVAALAGTAPPRPLTTTFTIGADDPATVARRARDWTDARALKLKLDGEVDVDIERIRALRAARPEVWFGVDANQGYAPATIEPLLRALSDAGASLLEQPFARGREADLDGIDVAIDIAADESIQDLAELEARARHFDVVNIKLDKCGGLTEALAMERRARRLGLKVMVGNMLGSSLAAAPAFVLGQRCDLVDLDGPTFIARDRVPGVRYVDGAIDCPHRVWGGMPCA</sequence>
<keyword evidence="2 6" id="KW-0479">Metal-binding</keyword>
<protein>
    <recommendedName>
        <fullName evidence="7">Dipeptide epimerase</fullName>
        <ecNumber evidence="7">5.1.1.-</ecNumber>
    </recommendedName>
</protein>
<evidence type="ECO:0000256" key="1">
    <source>
        <dbReference type="ARBA" id="ARBA00008031"/>
    </source>
</evidence>
<comment type="similarity">
    <text evidence="1 7">Belongs to the mandelate racemase/muconate lactonizing enzyme family.</text>
</comment>
<dbReference type="GO" id="GO:0046872">
    <property type="term" value="F:metal ion binding"/>
    <property type="evidence" value="ECO:0007669"/>
    <property type="project" value="UniProtKB-KW"/>
</dbReference>
<evidence type="ECO:0000256" key="3">
    <source>
        <dbReference type="ARBA" id="ARBA00022842"/>
    </source>
</evidence>
<dbReference type="Pfam" id="PF02746">
    <property type="entry name" value="MR_MLE_N"/>
    <property type="match status" value="1"/>
</dbReference>
<evidence type="ECO:0000256" key="4">
    <source>
        <dbReference type="ARBA" id="ARBA00023235"/>
    </source>
</evidence>
<dbReference type="InterPro" id="IPR029017">
    <property type="entry name" value="Enolase-like_N"/>
</dbReference>
<dbReference type="AlphaFoldDB" id="A0A2U9T6G6"/>
<dbReference type="GO" id="GO:0006518">
    <property type="term" value="P:peptide metabolic process"/>
    <property type="evidence" value="ECO:0007669"/>
    <property type="project" value="UniProtKB-ARBA"/>
</dbReference>
<dbReference type="GO" id="GO:0016855">
    <property type="term" value="F:racemase and epimerase activity, acting on amino acids and derivatives"/>
    <property type="evidence" value="ECO:0007669"/>
    <property type="project" value="UniProtKB-UniRule"/>
</dbReference>
<organism evidence="9 10">
    <name type="scientific">Marilutibacter maris</name>
    <dbReference type="NCBI Taxonomy" id="1605891"/>
    <lineage>
        <taxon>Bacteria</taxon>
        <taxon>Pseudomonadati</taxon>
        <taxon>Pseudomonadota</taxon>
        <taxon>Gammaproteobacteria</taxon>
        <taxon>Lysobacterales</taxon>
        <taxon>Lysobacteraceae</taxon>
        <taxon>Marilutibacter</taxon>
    </lineage>
</organism>
<evidence type="ECO:0000256" key="6">
    <source>
        <dbReference type="PIRSR" id="PIRSR634603-3"/>
    </source>
</evidence>
<dbReference type="InterPro" id="IPR013342">
    <property type="entry name" value="Mandelate_racemase_C"/>
</dbReference>
<evidence type="ECO:0000256" key="2">
    <source>
        <dbReference type="ARBA" id="ARBA00022723"/>
    </source>
</evidence>
<evidence type="ECO:0000313" key="10">
    <source>
        <dbReference type="Proteomes" id="UP000249447"/>
    </source>
</evidence>
<dbReference type="Pfam" id="PF13378">
    <property type="entry name" value="MR_MLE_C"/>
    <property type="match status" value="1"/>
</dbReference>
<dbReference type="PANTHER" id="PTHR48073">
    <property type="entry name" value="O-SUCCINYLBENZOATE SYNTHASE-RELATED"/>
    <property type="match status" value="1"/>
</dbReference>
<dbReference type="InterPro" id="IPR013341">
    <property type="entry name" value="Mandelate_racemase_N_dom"/>
</dbReference>
<dbReference type="SUPFAM" id="SSF51604">
    <property type="entry name" value="Enolase C-terminal domain-like"/>
    <property type="match status" value="1"/>
</dbReference>
<dbReference type="PANTHER" id="PTHR48073:SF2">
    <property type="entry name" value="O-SUCCINYLBENZOATE SYNTHASE"/>
    <property type="match status" value="1"/>
</dbReference>
<evidence type="ECO:0000256" key="5">
    <source>
        <dbReference type="PIRSR" id="PIRSR634603-1"/>
    </source>
</evidence>
<dbReference type="InterPro" id="IPR029065">
    <property type="entry name" value="Enolase_C-like"/>
</dbReference>
<dbReference type="Gene3D" id="3.20.20.120">
    <property type="entry name" value="Enolase-like C-terminal domain"/>
    <property type="match status" value="1"/>
</dbReference>
<proteinExistence type="inferred from homology"/>
<accession>A0A2U9T6G6</accession>
<comment type="cofactor">
    <cofactor evidence="6 7">
        <name>Mg(2+)</name>
        <dbReference type="ChEBI" id="CHEBI:18420"/>
    </cofactor>
    <text evidence="6 7">Binds 1 Mg(2+) ion per subunit.</text>
</comment>
<feature type="binding site" evidence="6">
    <location>
        <position position="237"/>
    </location>
    <ligand>
        <name>Mg(2+)</name>
        <dbReference type="ChEBI" id="CHEBI:18420"/>
    </ligand>
</feature>
<dbReference type="EMBL" id="CP029843">
    <property type="protein sequence ID" value="AWV06088.1"/>
    <property type="molecule type" value="Genomic_DNA"/>
</dbReference>
<dbReference type="SFLD" id="SFLDS00001">
    <property type="entry name" value="Enolase"/>
    <property type="match status" value="1"/>
</dbReference>
<keyword evidence="4 7" id="KW-0413">Isomerase</keyword>
<dbReference type="InterPro" id="IPR036849">
    <property type="entry name" value="Enolase-like_C_sf"/>
</dbReference>
<dbReference type="Proteomes" id="UP000249447">
    <property type="component" value="Chromosome"/>
</dbReference>
<name>A0A2U9T6G6_9GAMM</name>
<feature type="binding site" evidence="6">
    <location>
        <position position="214"/>
    </location>
    <ligand>
        <name>Mg(2+)</name>
        <dbReference type="ChEBI" id="CHEBI:18420"/>
    </ligand>
</feature>
<feature type="domain" description="Mandelate racemase/muconate lactonizing enzyme C-terminal" evidence="8">
    <location>
        <begin position="142"/>
        <end position="235"/>
    </location>
</feature>
<feature type="active site" description="Proton acceptor; specific for (R)-substrate epimerization" evidence="5">
    <location>
        <position position="161"/>
    </location>
</feature>
<dbReference type="EC" id="5.1.1.-" evidence="7"/>
<evidence type="ECO:0000256" key="7">
    <source>
        <dbReference type="RuleBase" id="RU366006"/>
    </source>
</evidence>
<feature type="active site" description="Proton acceptor; specific for (S)-substrate epimerization" evidence="5">
    <location>
        <position position="259"/>
    </location>
</feature>
<reference evidence="9 10" key="1">
    <citation type="submission" date="2018-05" db="EMBL/GenBank/DDBJ databases">
        <title>The complete genome of Lysobacter maris HZ9B, a marine bacterium antagonistic against terrestrial plant pathogens.</title>
        <authorList>
            <person name="Zhang X.-Q."/>
        </authorList>
    </citation>
    <scope>NUCLEOTIDE SEQUENCE [LARGE SCALE GENOMIC DNA]</scope>
    <source>
        <strain evidence="9 10">HZ9B</strain>
    </source>
</reference>
<dbReference type="KEGG" id="lmb:C9I47_0363"/>
<dbReference type="SUPFAM" id="SSF54826">
    <property type="entry name" value="Enolase N-terminal domain-like"/>
    <property type="match status" value="1"/>
</dbReference>